<dbReference type="GO" id="GO:0005198">
    <property type="term" value="F:structural molecule activity"/>
    <property type="evidence" value="ECO:0007669"/>
    <property type="project" value="InterPro"/>
</dbReference>
<feature type="non-terminal residue" evidence="1">
    <location>
        <position position="513"/>
    </location>
</feature>
<accession>A0A9D1LWN0</accession>
<dbReference type="AlphaFoldDB" id="A0A9D1LWN0"/>
<proteinExistence type="predicted"/>
<dbReference type="EMBL" id="DVND01000205">
    <property type="protein sequence ID" value="HIU49322.1"/>
    <property type="molecule type" value="Genomic_DNA"/>
</dbReference>
<reference evidence="1" key="1">
    <citation type="submission" date="2020-10" db="EMBL/GenBank/DDBJ databases">
        <authorList>
            <person name="Gilroy R."/>
        </authorList>
    </citation>
    <scope>NUCLEOTIDE SEQUENCE</scope>
    <source>
        <strain evidence="1">ChiSjej4B22-9803</strain>
    </source>
</reference>
<evidence type="ECO:0008006" key="3">
    <source>
        <dbReference type="Google" id="ProtNLM"/>
    </source>
</evidence>
<evidence type="ECO:0000313" key="1">
    <source>
        <dbReference type="EMBL" id="HIU49322.1"/>
    </source>
</evidence>
<dbReference type="InterPro" id="IPR009319">
    <property type="entry name" value="Phage_A118_VSP1"/>
</dbReference>
<dbReference type="Pfam" id="PF06152">
    <property type="entry name" value="Phage_min_cap2"/>
    <property type="match status" value="1"/>
</dbReference>
<comment type="caution">
    <text evidence="1">The sequence shown here is derived from an EMBL/GenBank/DDBJ whole genome shotgun (WGS) entry which is preliminary data.</text>
</comment>
<evidence type="ECO:0000313" key="2">
    <source>
        <dbReference type="Proteomes" id="UP000824111"/>
    </source>
</evidence>
<gene>
    <name evidence="1" type="ORF">IAB04_08130</name>
</gene>
<protein>
    <recommendedName>
        <fullName evidence="3">Phage minor capsid protein 2</fullName>
    </recommendedName>
</protein>
<organism evidence="1 2">
    <name type="scientific">Candidatus Avimonoglobus intestinipullorum</name>
    <dbReference type="NCBI Taxonomy" id="2840699"/>
    <lineage>
        <taxon>Bacteria</taxon>
        <taxon>Bacillati</taxon>
        <taxon>Bacillota</taxon>
        <taxon>Clostridia</taxon>
        <taxon>Eubacteriales</taxon>
        <taxon>Candidatus Avimonoglobus</taxon>
    </lineage>
</organism>
<reference evidence="1" key="2">
    <citation type="journal article" date="2021" name="PeerJ">
        <title>Extensive microbial diversity within the chicken gut microbiome revealed by metagenomics and culture.</title>
        <authorList>
            <person name="Gilroy R."/>
            <person name="Ravi A."/>
            <person name="Getino M."/>
            <person name="Pursley I."/>
            <person name="Horton D.L."/>
            <person name="Alikhan N.F."/>
            <person name="Baker D."/>
            <person name="Gharbi K."/>
            <person name="Hall N."/>
            <person name="Watson M."/>
            <person name="Adriaenssens E.M."/>
            <person name="Foster-Nyarko E."/>
            <person name="Jarju S."/>
            <person name="Secka A."/>
            <person name="Antonio M."/>
            <person name="Oren A."/>
            <person name="Chaudhuri R.R."/>
            <person name="La Ragione R."/>
            <person name="Hildebrand F."/>
            <person name="Pallen M.J."/>
        </authorList>
    </citation>
    <scope>NUCLEOTIDE SEQUENCE</scope>
    <source>
        <strain evidence="1">ChiSjej4B22-9803</strain>
    </source>
</reference>
<name>A0A9D1LWN0_9FIRM</name>
<dbReference type="Proteomes" id="UP000824111">
    <property type="component" value="Unassembled WGS sequence"/>
</dbReference>
<sequence>MPQIDENKLNEYADAVFDRCNYFNDYVLETIGRRIKATGQLSAADQAALKNMADISGDMDAITKKLAEITGQNIADIEAIYTQVLTDGVNTYEPLYDLKGMTFLPFEQNEFAKQLVRHWAAETAGELVNLSRTKALCFDRYNLAGEVIGSTPLAGAFQKAIDDAVIAVSTGTVDFNTAMRKTVEQLGGSGVKVHYGSGVNRSLSAMVRQNLLYGAKRASQAYEEQVGKELGCDGFEVDYHAHPRPSHAFMGGRMYSYKGTVRIGGRVYEDGAEALERLSDYGCLHFKTDVILGISEPRYDEAWLSAQKRKDAEPIAFDGRQKTAYEWQQVQRELERAVRRENSTAVMARASGDKVLARRCREKTAAYREKYDALCDAVGLEKRYNRMAAYGAKAVDNAEKRGIIEVKSNNAGENMRRSIKTRSANGLRGSASRELNETDIENIKKHIIDIHADLSVFRFNSGVHTSYVDDYDIINIRGDVFPDKSSTHPRDLMSEKAVLAHEYYGHRANRGTK</sequence>